<dbReference type="PANTHER" id="PTHR18952">
    <property type="entry name" value="CARBONIC ANHYDRASE"/>
    <property type="match status" value="1"/>
</dbReference>
<dbReference type="GO" id="GO:0006730">
    <property type="term" value="P:one-carbon metabolic process"/>
    <property type="evidence" value="ECO:0007669"/>
    <property type="project" value="TreeGrafter"/>
</dbReference>
<dbReference type="AlphaFoldDB" id="A0A183SF42"/>
<evidence type="ECO:0000259" key="2">
    <source>
        <dbReference type="PROSITE" id="PS51144"/>
    </source>
</evidence>
<dbReference type="GO" id="GO:0004089">
    <property type="term" value="F:carbonate dehydratase activity"/>
    <property type="evidence" value="ECO:0007669"/>
    <property type="project" value="InterPro"/>
</dbReference>
<comment type="similarity">
    <text evidence="1">Belongs to the alpha-carbonic anhydrase family.</text>
</comment>
<dbReference type="WBParaSite" id="SSLN_0000292701-mRNA-1">
    <property type="protein sequence ID" value="SSLN_0000292701-mRNA-1"/>
    <property type="gene ID" value="SSLN_0000292701"/>
</dbReference>
<dbReference type="Pfam" id="PF00194">
    <property type="entry name" value="Carb_anhydrase"/>
    <property type="match status" value="1"/>
</dbReference>
<dbReference type="InterPro" id="IPR036398">
    <property type="entry name" value="CA_dom_sf"/>
</dbReference>
<evidence type="ECO:0000256" key="1">
    <source>
        <dbReference type="ARBA" id="ARBA00010718"/>
    </source>
</evidence>
<feature type="domain" description="Alpha-carbonic anhydrase" evidence="2">
    <location>
        <begin position="1"/>
        <end position="173"/>
    </location>
</feature>
<dbReference type="Gene3D" id="3.10.200.10">
    <property type="entry name" value="Alpha carbonic anhydrase"/>
    <property type="match status" value="1"/>
</dbReference>
<reference evidence="3" key="1">
    <citation type="submission" date="2016-06" db="UniProtKB">
        <authorList>
            <consortium name="WormBaseParasite"/>
        </authorList>
    </citation>
    <scope>IDENTIFICATION</scope>
</reference>
<name>A0A183SF42_SCHSO</name>
<dbReference type="SMART" id="SM01057">
    <property type="entry name" value="Carb_anhydrase"/>
    <property type="match status" value="1"/>
</dbReference>
<evidence type="ECO:0000313" key="3">
    <source>
        <dbReference type="WBParaSite" id="SSLN_0000292701-mRNA-1"/>
    </source>
</evidence>
<sequence>LAVIAGDITFSGGPLSYTYRLSGFRVKFGSISDRGSEHRVNSFAFPGELQLYGYNIDLYKTFVEAADKPNGLAAFAAMLQVRSLSNTFQLKGIELQALIPPIDEYMTYEGSLPFPSCAETITWIILNMAIQVSERELKTLRQLRVEKTLWSASMADNFRPVNALNNRSVRTNINFFPKVCKRAHTSLFHLNDPRCRFFTHVILAN</sequence>
<dbReference type="PROSITE" id="PS51144">
    <property type="entry name" value="ALPHA_CA_2"/>
    <property type="match status" value="1"/>
</dbReference>
<accession>A0A183SF42</accession>
<dbReference type="GO" id="GO:0008270">
    <property type="term" value="F:zinc ion binding"/>
    <property type="evidence" value="ECO:0007669"/>
    <property type="project" value="InterPro"/>
</dbReference>
<protein>
    <submittedName>
        <fullName evidence="3">Alpha-carbonic anhydrase domain-containing protein</fullName>
    </submittedName>
</protein>
<proteinExistence type="inferred from homology"/>
<organism evidence="3">
    <name type="scientific">Schistocephalus solidus</name>
    <name type="common">Tapeworm</name>
    <dbReference type="NCBI Taxonomy" id="70667"/>
    <lineage>
        <taxon>Eukaryota</taxon>
        <taxon>Metazoa</taxon>
        <taxon>Spiralia</taxon>
        <taxon>Lophotrochozoa</taxon>
        <taxon>Platyhelminthes</taxon>
        <taxon>Cestoda</taxon>
        <taxon>Eucestoda</taxon>
        <taxon>Diphyllobothriidea</taxon>
        <taxon>Diphyllobothriidae</taxon>
        <taxon>Schistocephalus</taxon>
    </lineage>
</organism>
<dbReference type="SUPFAM" id="SSF51069">
    <property type="entry name" value="Carbonic anhydrase"/>
    <property type="match status" value="1"/>
</dbReference>
<dbReference type="InterPro" id="IPR023561">
    <property type="entry name" value="Carbonic_anhydrase_a-class"/>
</dbReference>
<dbReference type="PANTHER" id="PTHR18952:SF208">
    <property type="entry name" value="CARBONIC ANHYDRASE XA-RELATED"/>
    <property type="match status" value="1"/>
</dbReference>
<dbReference type="InterPro" id="IPR001148">
    <property type="entry name" value="CA_dom"/>
</dbReference>